<sequence>MALIDQKKRKEKQWEERLKKLQAVEAWYQTYPIIPAYRPCLIDPSPFWHTVYRQKHAFDVAAAHPEDVHVFAFEADNIKPDTASKGQRKYVITTYLQLWHTIYHLAAHGKYPTFYEVIPEGSACKLYFDLEFSRSLNPECNGAAMVQTLIKFVCAELMDVYQKQCGVHHVINLDATTDNKFSRHLIFNLPQTVFKDNVQAGNFVQHVCQKITRISQTTESDGEPEAKRQKHEDKTEGNRVPDSQRQHEVSLYQNLFVQNKDGQSSLFVDQGVYTRNRNFRLYKCIKFGKANPLLIAEDNKYKPRITSKSGTSQAARDSAMERHFFLDSLITNVSYCPGTHVLTMERNEGSTPKGSRPSNNKTTLAQEDPSDLLEGFNHSPYPDLDAFIYTVITNGGIQGEIRRWVYFTQGQLLVYDIIKNRWCGNIQRQHKSNNIMILVDLRRGVYYQKCHDQDCKSAGYKSPDTPLPTELLPTLGDDLDDDELLAAVTAVEGRESAPHDMTGLDNTVTELSDEELLAATLQVEGNMSSRTDQCDDNNERVVTSSDGIGNDRGNCGDVTESDEELLAAMADAEHSDM</sequence>
<dbReference type="AlphaFoldDB" id="A0A914AFL2"/>
<dbReference type="RefSeq" id="XP_038062291.1">
    <property type="nucleotide sequence ID" value="XM_038206363.1"/>
</dbReference>
<keyword evidence="3" id="KW-0548">Nucleotidyltransferase</keyword>
<dbReference type="Proteomes" id="UP000887568">
    <property type="component" value="Unplaced"/>
</dbReference>
<dbReference type="EC" id="2.7.7.102" evidence="6"/>
<dbReference type="GO" id="GO:0009411">
    <property type="term" value="P:response to UV"/>
    <property type="evidence" value="ECO:0007669"/>
    <property type="project" value="TreeGrafter"/>
</dbReference>
<reference evidence="9" key="1">
    <citation type="submission" date="2022-11" db="UniProtKB">
        <authorList>
            <consortium name="EnsemblMetazoa"/>
        </authorList>
    </citation>
    <scope>IDENTIFICATION</scope>
</reference>
<name>A0A914AFL2_PATMI</name>
<accession>A0A914AFL2</accession>
<keyword evidence="3" id="KW-0239">DNA-directed DNA polymerase</keyword>
<evidence type="ECO:0000256" key="3">
    <source>
        <dbReference type="ARBA" id="ARBA00022932"/>
    </source>
</evidence>
<dbReference type="CTD" id="201973"/>
<comment type="catalytic activity">
    <reaction evidence="5">
        <text>ssDNA + n NTP = ssDNA/pppN(pN)n-1 hybrid + (n-1) diphosphate.</text>
        <dbReference type="EC" id="2.7.7.102"/>
    </reaction>
</comment>
<dbReference type="GO" id="GO:0003887">
    <property type="term" value="F:DNA-directed DNA polymerase activity"/>
    <property type="evidence" value="ECO:0007669"/>
    <property type="project" value="UniProtKB-KW"/>
</dbReference>
<evidence type="ECO:0000313" key="9">
    <source>
        <dbReference type="EnsemblMetazoa" id="XP_038062291.1"/>
    </source>
</evidence>
<dbReference type="GO" id="GO:0006264">
    <property type="term" value="P:mitochondrial DNA replication"/>
    <property type="evidence" value="ECO:0007669"/>
    <property type="project" value="TreeGrafter"/>
</dbReference>
<evidence type="ECO:0000313" key="10">
    <source>
        <dbReference type="Proteomes" id="UP000887568"/>
    </source>
</evidence>
<evidence type="ECO:0000256" key="4">
    <source>
        <dbReference type="ARBA" id="ARBA00026139"/>
    </source>
</evidence>
<dbReference type="EnsemblMetazoa" id="XM_038206363.1">
    <property type="protein sequence ID" value="XP_038062291.1"/>
    <property type="gene ID" value="LOC119732718"/>
</dbReference>
<dbReference type="OMA" id="HYEVIQD"/>
<dbReference type="PANTHER" id="PTHR31399:SF0">
    <property type="entry name" value="DNA-DIRECTED PRIMASE_POLYMERASE PROTEIN"/>
    <property type="match status" value="1"/>
</dbReference>
<proteinExistence type="inferred from homology"/>
<dbReference type="OrthoDB" id="5988181at2759"/>
<comment type="similarity">
    <text evidence="1">Belongs to the eukaryotic-type primase small subunit family.</text>
</comment>
<dbReference type="GeneID" id="119732718"/>
<feature type="compositionally biased region" description="Polar residues" evidence="8">
    <location>
        <begin position="349"/>
        <end position="365"/>
    </location>
</feature>
<organism evidence="9 10">
    <name type="scientific">Patiria miniata</name>
    <name type="common">Bat star</name>
    <name type="synonym">Asterina miniata</name>
    <dbReference type="NCBI Taxonomy" id="46514"/>
    <lineage>
        <taxon>Eukaryota</taxon>
        <taxon>Metazoa</taxon>
        <taxon>Echinodermata</taxon>
        <taxon>Eleutherozoa</taxon>
        <taxon>Asterozoa</taxon>
        <taxon>Asteroidea</taxon>
        <taxon>Valvatacea</taxon>
        <taxon>Valvatida</taxon>
        <taxon>Asterinidae</taxon>
        <taxon>Patiria</taxon>
    </lineage>
</organism>
<evidence type="ECO:0000256" key="1">
    <source>
        <dbReference type="ARBA" id="ARBA00009762"/>
    </source>
</evidence>
<dbReference type="PANTHER" id="PTHR31399">
    <property type="entry name" value="DNA-DIRECTED PRIMASE / POLYMERASE PROTEIN"/>
    <property type="match status" value="1"/>
</dbReference>
<dbReference type="EC" id="2.7.7.7" evidence="2"/>
<protein>
    <recommendedName>
        <fullName evidence="4">DNA-directed primase/polymerase protein</fullName>
        <ecNumber evidence="6">2.7.7.102</ecNumber>
        <ecNumber evidence="2">2.7.7.7</ecNumber>
    </recommendedName>
</protein>
<dbReference type="GO" id="GO:0031297">
    <property type="term" value="P:replication fork processing"/>
    <property type="evidence" value="ECO:0007669"/>
    <property type="project" value="TreeGrafter"/>
</dbReference>
<keyword evidence="10" id="KW-1185">Reference proteome</keyword>
<comment type="catalytic activity">
    <reaction evidence="7">
        <text>DNA(n) + a 2'-deoxyribonucleoside 5'-triphosphate = DNA(n+1) + diphosphate</text>
        <dbReference type="Rhea" id="RHEA:22508"/>
        <dbReference type="Rhea" id="RHEA-COMP:17339"/>
        <dbReference type="Rhea" id="RHEA-COMP:17340"/>
        <dbReference type="ChEBI" id="CHEBI:33019"/>
        <dbReference type="ChEBI" id="CHEBI:61560"/>
        <dbReference type="ChEBI" id="CHEBI:173112"/>
        <dbReference type="EC" id="2.7.7.7"/>
    </reaction>
    <physiologicalReaction direction="left-to-right" evidence="7">
        <dbReference type="Rhea" id="RHEA:22509"/>
    </physiologicalReaction>
</comment>
<dbReference type="GO" id="GO:0005634">
    <property type="term" value="C:nucleus"/>
    <property type="evidence" value="ECO:0007669"/>
    <property type="project" value="TreeGrafter"/>
</dbReference>
<dbReference type="GO" id="GO:0005759">
    <property type="term" value="C:mitochondrial matrix"/>
    <property type="evidence" value="ECO:0007669"/>
    <property type="project" value="TreeGrafter"/>
</dbReference>
<evidence type="ECO:0000256" key="5">
    <source>
        <dbReference type="ARBA" id="ARBA00044677"/>
    </source>
</evidence>
<dbReference type="Pfam" id="PF03121">
    <property type="entry name" value="Herpes_UL52"/>
    <property type="match status" value="1"/>
</dbReference>
<dbReference type="GO" id="GO:0042276">
    <property type="term" value="P:error-prone translesion synthesis"/>
    <property type="evidence" value="ECO:0007669"/>
    <property type="project" value="InterPro"/>
</dbReference>
<feature type="region of interest" description="Disordered" evidence="8">
    <location>
        <begin position="215"/>
        <end position="244"/>
    </location>
</feature>
<dbReference type="GO" id="GO:0003682">
    <property type="term" value="F:chromatin binding"/>
    <property type="evidence" value="ECO:0007669"/>
    <property type="project" value="TreeGrafter"/>
</dbReference>
<evidence type="ECO:0000256" key="6">
    <source>
        <dbReference type="ARBA" id="ARBA00044768"/>
    </source>
</evidence>
<evidence type="ECO:0000256" key="8">
    <source>
        <dbReference type="SAM" id="MobiDB-lite"/>
    </source>
</evidence>
<keyword evidence="3" id="KW-0808">Transferase</keyword>
<dbReference type="InterPro" id="IPR044917">
    <property type="entry name" value="PRIMPOL"/>
</dbReference>
<evidence type="ECO:0000256" key="2">
    <source>
        <dbReference type="ARBA" id="ARBA00012417"/>
    </source>
</evidence>
<evidence type="ECO:0000256" key="7">
    <source>
        <dbReference type="ARBA" id="ARBA00047303"/>
    </source>
</evidence>
<feature type="region of interest" description="Disordered" evidence="8">
    <location>
        <begin position="344"/>
        <end position="365"/>
    </location>
</feature>
<feature type="compositionally biased region" description="Basic and acidic residues" evidence="8">
    <location>
        <begin position="224"/>
        <end position="244"/>
    </location>
</feature>